<feature type="region of interest" description="Disordered" evidence="1">
    <location>
        <begin position="76"/>
        <end position="105"/>
    </location>
</feature>
<feature type="domain" description="Cupin type-2" evidence="2">
    <location>
        <begin position="23"/>
        <end position="64"/>
    </location>
</feature>
<evidence type="ECO:0000256" key="1">
    <source>
        <dbReference type="SAM" id="MobiDB-lite"/>
    </source>
</evidence>
<name>A0A2P9AX55_9HYPH</name>
<keyword evidence="4" id="KW-1185">Reference proteome</keyword>
<dbReference type="InterPro" id="IPR011051">
    <property type="entry name" value="RmlC_Cupin_sf"/>
</dbReference>
<proteinExistence type="predicted"/>
<reference evidence="4" key="1">
    <citation type="submission" date="2016-12" db="EMBL/GenBank/DDBJ databases">
        <authorList>
            <person name="Brunel B."/>
        </authorList>
    </citation>
    <scope>NUCLEOTIDE SEQUENCE [LARGE SCALE GENOMIC DNA]</scope>
</reference>
<dbReference type="SUPFAM" id="SSF51182">
    <property type="entry name" value="RmlC-like cupins"/>
    <property type="match status" value="1"/>
</dbReference>
<dbReference type="EMBL" id="FUIG01000103">
    <property type="protein sequence ID" value="SJM35701.1"/>
    <property type="molecule type" value="Genomic_DNA"/>
</dbReference>
<sequence length="105" mass="11345">MNVIAKQAYHAVTSMPGCHSKDGSVPHWHDNEQILVMVSGMCKLTIDGKIFDAHPGDLLFFPAGPAIARSARDRKAASITKSSRPPVRTNCRVGSDHRSCATTES</sequence>
<evidence type="ECO:0000313" key="4">
    <source>
        <dbReference type="Proteomes" id="UP000245698"/>
    </source>
</evidence>
<gene>
    <name evidence="3" type="ORF">BQ8482_90076</name>
</gene>
<accession>A0A2P9AX55</accession>
<dbReference type="AlphaFoldDB" id="A0A2P9AX55"/>
<protein>
    <recommendedName>
        <fullName evidence="2">Cupin type-2 domain-containing protein</fullName>
    </recommendedName>
</protein>
<dbReference type="Gene3D" id="2.60.120.10">
    <property type="entry name" value="Jelly Rolls"/>
    <property type="match status" value="1"/>
</dbReference>
<evidence type="ECO:0000313" key="3">
    <source>
        <dbReference type="EMBL" id="SJM35701.1"/>
    </source>
</evidence>
<dbReference type="Proteomes" id="UP000245698">
    <property type="component" value="Unassembled WGS sequence"/>
</dbReference>
<organism evidence="3 4">
    <name type="scientific">Mesorhizobium delmotii</name>
    <dbReference type="NCBI Taxonomy" id="1631247"/>
    <lineage>
        <taxon>Bacteria</taxon>
        <taxon>Pseudomonadati</taxon>
        <taxon>Pseudomonadota</taxon>
        <taxon>Alphaproteobacteria</taxon>
        <taxon>Hyphomicrobiales</taxon>
        <taxon>Phyllobacteriaceae</taxon>
        <taxon>Mesorhizobium</taxon>
    </lineage>
</organism>
<dbReference type="InterPro" id="IPR013096">
    <property type="entry name" value="Cupin_2"/>
</dbReference>
<dbReference type="InterPro" id="IPR014710">
    <property type="entry name" value="RmlC-like_jellyroll"/>
</dbReference>
<evidence type="ECO:0000259" key="2">
    <source>
        <dbReference type="Pfam" id="PF07883"/>
    </source>
</evidence>
<dbReference type="Pfam" id="PF07883">
    <property type="entry name" value="Cupin_2"/>
    <property type="match status" value="1"/>
</dbReference>